<dbReference type="InterPro" id="IPR033911">
    <property type="entry name" value="MetRS_core"/>
</dbReference>
<gene>
    <name evidence="7" type="ORF">S01H4_53811</name>
</gene>
<dbReference type="PRINTS" id="PR01041">
    <property type="entry name" value="TRNASYNTHMET"/>
</dbReference>
<organism evidence="7">
    <name type="scientific">marine sediment metagenome</name>
    <dbReference type="NCBI Taxonomy" id="412755"/>
    <lineage>
        <taxon>unclassified sequences</taxon>
        <taxon>metagenomes</taxon>
        <taxon>ecological metagenomes</taxon>
    </lineage>
</organism>
<sequence>MEENNQSKKTFYITTPIYYVNDVPHIGHAYTTIAADVIARYKKLSGYDVLFSTGTDEHGQK</sequence>
<protein>
    <recommendedName>
        <fullName evidence="6">Methionyl/Leucyl tRNA synthetase domain-containing protein</fullName>
    </recommendedName>
</protein>
<keyword evidence="5" id="KW-0030">Aminoacyl-tRNA synthetase</keyword>
<dbReference type="PANTHER" id="PTHR43326:SF1">
    <property type="entry name" value="METHIONINE--TRNA LIGASE, MITOCHONDRIAL"/>
    <property type="match status" value="1"/>
</dbReference>
<evidence type="ECO:0000256" key="2">
    <source>
        <dbReference type="ARBA" id="ARBA00022741"/>
    </source>
</evidence>
<dbReference type="EMBL" id="BART01030900">
    <property type="protein sequence ID" value="GAH08505.1"/>
    <property type="molecule type" value="Genomic_DNA"/>
</dbReference>
<dbReference type="AlphaFoldDB" id="X1DJS1"/>
<dbReference type="SUPFAM" id="SSF52374">
    <property type="entry name" value="Nucleotidylyl transferase"/>
    <property type="match status" value="1"/>
</dbReference>
<keyword evidence="4" id="KW-0648">Protein biosynthesis</keyword>
<name>X1DJS1_9ZZZZ</name>
<dbReference type="GO" id="GO:0005524">
    <property type="term" value="F:ATP binding"/>
    <property type="evidence" value="ECO:0007669"/>
    <property type="project" value="UniProtKB-KW"/>
</dbReference>
<dbReference type="InterPro" id="IPR023457">
    <property type="entry name" value="Met-tRNA_synth_2"/>
</dbReference>
<accession>X1DJS1</accession>
<keyword evidence="3" id="KW-0067">ATP-binding</keyword>
<dbReference type="PANTHER" id="PTHR43326">
    <property type="entry name" value="METHIONYL-TRNA SYNTHETASE"/>
    <property type="match status" value="1"/>
</dbReference>
<dbReference type="InterPro" id="IPR014729">
    <property type="entry name" value="Rossmann-like_a/b/a_fold"/>
</dbReference>
<evidence type="ECO:0000259" key="6">
    <source>
        <dbReference type="Pfam" id="PF09334"/>
    </source>
</evidence>
<dbReference type="Pfam" id="PF09334">
    <property type="entry name" value="tRNA-synt_1g"/>
    <property type="match status" value="1"/>
</dbReference>
<dbReference type="GO" id="GO:0006431">
    <property type="term" value="P:methionyl-tRNA aminoacylation"/>
    <property type="evidence" value="ECO:0007669"/>
    <property type="project" value="InterPro"/>
</dbReference>
<dbReference type="GO" id="GO:0004825">
    <property type="term" value="F:methionine-tRNA ligase activity"/>
    <property type="evidence" value="ECO:0007669"/>
    <property type="project" value="InterPro"/>
</dbReference>
<comment type="caution">
    <text evidence="7">The sequence shown here is derived from an EMBL/GenBank/DDBJ whole genome shotgun (WGS) entry which is preliminary data.</text>
</comment>
<dbReference type="InterPro" id="IPR015413">
    <property type="entry name" value="Methionyl/Leucyl_tRNA_Synth"/>
</dbReference>
<reference evidence="7" key="1">
    <citation type="journal article" date="2014" name="Front. Microbiol.">
        <title>High frequency of phylogenetically diverse reductive dehalogenase-homologous genes in deep subseafloor sedimentary metagenomes.</title>
        <authorList>
            <person name="Kawai M."/>
            <person name="Futagami T."/>
            <person name="Toyoda A."/>
            <person name="Takaki Y."/>
            <person name="Nishi S."/>
            <person name="Hori S."/>
            <person name="Arai W."/>
            <person name="Tsubouchi T."/>
            <person name="Morono Y."/>
            <person name="Uchiyama I."/>
            <person name="Ito T."/>
            <person name="Fujiyama A."/>
            <person name="Inagaki F."/>
            <person name="Takami H."/>
        </authorList>
    </citation>
    <scope>NUCLEOTIDE SEQUENCE</scope>
    <source>
        <strain evidence="7">Expedition CK06-06</strain>
    </source>
</reference>
<dbReference type="Gene3D" id="3.40.50.620">
    <property type="entry name" value="HUPs"/>
    <property type="match status" value="1"/>
</dbReference>
<feature type="non-terminal residue" evidence="7">
    <location>
        <position position="61"/>
    </location>
</feature>
<keyword evidence="2" id="KW-0547">Nucleotide-binding</keyword>
<proteinExistence type="predicted"/>
<evidence type="ECO:0000256" key="5">
    <source>
        <dbReference type="ARBA" id="ARBA00023146"/>
    </source>
</evidence>
<evidence type="ECO:0000313" key="7">
    <source>
        <dbReference type="EMBL" id="GAH08505.1"/>
    </source>
</evidence>
<evidence type="ECO:0000256" key="4">
    <source>
        <dbReference type="ARBA" id="ARBA00022917"/>
    </source>
</evidence>
<evidence type="ECO:0000256" key="3">
    <source>
        <dbReference type="ARBA" id="ARBA00022840"/>
    </source>
</evidence>
<evidence type="ECO:0000256" key="1">
    <source>
        <dbReference type="ARBA" id="ARBA00022598"/>
    </source>
</evidence>
<feature type="domain" description="Methionyl/Leucyl tRNA synthetase" evidence="6">
    <location>
        <begin position="11"/>
        <end position="61"/>
    </location>
</feature>
<keyword evidence="1" id="KW-0436">Ligase</keyword>